<dbReference type="SUPFAM" id="SSF47473">
    <property type="entry name" value="EF-hand"/>
    <property type="match status" value="1"/>
</dbReference>
<feature type="domain" description="Calponin-homology (CH)" evidence="5">
    <location>
        <begin position="125"/>
        <end position="229"/>
    </location>
</feature>
<dbReference type="VEuPathDB" id="AmoebaDB:EHI5A_129420"/>
<dbReference type="CDD" id="cd21216">
    <property type="entry name" value="CH_ACTN_rpt2"/>
    <property type="match status" value="1"/>
</dbReference>
<evidence type="ECO:0000256" key="2">
    <source>
        <dbReference type="ARBA" id="ARBA00022837"/>
    </source>
</evidence>
<keyword evidence="1" id="KW-0677">Repeat</keyword>
<evidence type="ECO:0000313" key="8">
    <source>
        <dbReference type="Proteomes" id="UP000078387"/>
    </source>
</evidence>
<dbReference type="PANTHER" id="PTHR11915">
    <property type="entry name" value="SPECTRIN/FILAMIN RELATED CYTOSKELETAL PROTEIN"/>
    <property type="match status" value="1"/>
</dbReference>
<dbReference type="Proteomes" id="UP000078387">
    <property type="component" value="Unassembled WGS sequence"/>
</dbReference>
<dbReference type="GO" id="GO:0003779">
    <property type="term" value="F:actin binding"/>
    <property type="evidence" value="ECO:0007669"/>
    <property type="project" value="UniProtKB-KW"/>
</dbReference>
<dbReference type="PROSITE" id="PS50021">
    <property type="entry name" value="CH"/>
    <property type="match status" value="2"/>
</dbReference>
<sequence>MADSELVAQWEKVQIKTFTKWVNMHLAKKGRKINDVTTDFKNGVELCALLEIIGETTIKCVTNPKMRIQMTENLDKALRFIQSRDVKLTGIGPTDIVDGNVKLTLGLVWTLILRFAISELSAEGLSAKQGLLLWCQKKCEPYPVKVENFSESFKDGKVFCALIHRHRPDLLDWETVGEDDRANLEKAFDVAEKELGIPKLLDVDDIVNMPRPDERSVMTYVAALYKVFSSNDQVEKAGKRAGNFLDFLRATEGMVHDYEQRAQALKENIEAAINKMNGVEPSDEYHQVKEQINETKNYRKGDKRAFIKEQGDLATLFGQINSKLRGMKRPVYVAPEGLDPKSLEGYIANISEAERALRSKLNTAMRNCLIALRKAFADPANATDAKINEYRTFVTDETSEAPLEEQVATLKAKLEELKQVEAQLPPIEEAEKACEDANIEDNEYTDVSFDDLQFNYEQTVSMFEKKIVYIEAQINEASSGVTAEQMQEFKQSFDAFDGNHDGILDKLEFRSCLSSMGLIDIDFTGGEDAQYDAIYNNVTKGENGVSFDNYVQYMKEKNDENPSPEQLNEIFSTIAAGKDSITETDMQKAGMSAEQIEYVKANLPQKGDGYDYAAWVKTN</sequence>
<dbReference type="GO" id="GO:0005509">
    <property type="term" value="F:calcium ion binding"/>
    <property type="evidence" value="ECO:0007669"/>
    <property type="project" value="InterPro"/>
</dbReference>
<dbReference type="PROSITE" id="PS00020">
    <property type="entry name" value="ACTININ_2"/>
    <property type="match status" value="1"/>
</dbReference>
<dbReference type="InterPro" id="IPR001589">
    <property type="entry name" value="Actinin_actin-bd_CS"/>
</dbReference>
<dbReference type="Gene3D" id="1.20.58.60">
    <property type="match status" value="2"/>
</dbReference>
<evidence type="ECO:0000256" key="1">
    <source>
        <dbReference type="ARBA" id="ARBA00022737"/>
    </source>
</evidence>
<dbReference type="Pfam" id="PF00307">
    <property type="entry name" value="CH"/>
    <property type="match status" value="2"/>
</dbReference>
<dbReference type="InterPro" id="IPR018247">
    <property type="entry name" value="EF_Hand_1_Ca_BS"/>
</dbReference>
<gene>
    <name evidence="7" type="ORF">CL6EHI_199000</name>
</gene>
<feature type="domain" description="EF-hand" evidence="6">
    <location>
        <begin position="484"/>
        <end position="519"/>
    </location>
</feature>
<dbReference type="InterPro" id="IPR002048">
    <property type="entry name" value="EF_hand_dom"/>
</dbReference>
<evidence type="ECO:0000259" key="6">
    <source>
        <dbReference type="PROSITE" id="PS50222"/>
    </source>
</evidence>
<protein>
    <submittedName>
        <fullName evidence="7">Calponin homology domain protein putative</fullName>
    </submittedName>
</protein>
<feature type="domain" description="Calponin-homology (CH)" evidence="5">
    <location>
        <begin position="12"/>
        <end position="116"/>
    </location>
</feature>
<dbReference type="Gene3D" id="1.10.418.10">
    <property type="entry name" value="Calponin-like domain"/>
    <property type="match status" value="2"/>
</dbReference>
<evidence type="ECO:0000256" key="4">
    <source>
        <dbReference type="SAM" id="Coils"/>
    </source>
</evidence>
<dbReference type="SMR" id="A0A5K1TVJ4"/>
<dbReference type="VEuPathDB" id="AmoebaDB:EHI_199000"/>
<evidence type="ECO:0000313" key="7">
    <source>
        <dbReference type="EMBL" id="GAT93189.1"/>
    </source>
</evidence>
<dbReference type="SMART" id="SM00054">
    <property type="entry name" value="EFh"/>
    <property type="match status" value="1"/>
</dbReference>
<dbReference type="FunFam" id="1.10.418.10:FF:000001">
    <property type="entry name" value="Actinin alpha 1"/>
    <property type="match status" value="1"/>
</dbReference>
<feature type="coiled-coil region" evidence="4">
    <location>
        <begin position="400"/>
        <end position="447"/>
    </location>
</feature>
<dbReference type="EMBL" id="BDEQ01000001">
    <property type="protein sequence ID" value="GAT93189.1"/>
    <property type="molecule type" value="Genomic_DNA"/>
</dbReference>
<dbReference type="AlphaFoldDB" id="A0A5K1TVJ4"/>
<dbReference type="VEuPathDB" id="AmoebaDB:EHI8A_149230"/>
<name>A0A5K1TVJ4_ENTHI</name>
<dbReference type="PROSITE" id="PS00019">
    <property type="entry name" value="ACTININ_1"/>
    <property type="match status" value="1"/>
</dbReference>
<dbReference type="VEuPathDB" id="AmoebaDB:KM1_222530"/>
<dbReference type="InterPro" id="IPR001715">
    <property type="entry name" value="CH_dom"/>
</dbReference>
<keyword evidence="2" id="KW-0106">Calcium</keyword>
<dbReference type="VEuPathDB" id="AmoebaDB:EHI7A_134780"/>
<dbReference type="Gene3D" id="1.10.238.10">
    <property type="entry name" value="EF-hand"/>
    <property type="match status" value="2"/>
</dbReference>
<feature type="coiled-coil region" evidence="4">
    <location>
        <begin position="248"/>
        <end position="275"/>
    </location>
</feature>
<dbReference type="SUPFAM" id="SSF46966">
    <property type="entry name" value="Spectrin repeat"/>
    <property type="match status" value="2"/>
</dbReference>
<dbReference type="OMA" id="HHELEFS"/>
<evidence type="ECO:0000259" key="5">
    <source>
        <dbReference type="PROSITE" id="PS50021"/>
    </source>
</evidence>
<proteinExistence type="predicted"/>
<dbReference type="PROSITE" id="PS00018">
    <property type="entry name" value="EF_HAND_1"/>
    <property type="match status" value="1"/>
</dbReference>
<dbReference type="PROSITE" id="PS50222">
    <property type="entry name" value="EF_HAND_2"/>
    <property type="match status" value="1"/>
</dbReference>
<dbReference type="SMART" id="SM00033">
    <property type="entry name" value="CH"/>
    <property type="match status" value="2"/>
</dbReference>
<dbReference type="SMART" id="SM01184">
    <property type="entry name" value="efhand_Ca_insen"/>
    <property type="match status" value="1"/>
</dbReference>
<keyword evidence="3" id="KW-0009">Actin-binding</keyword>
<comment type="caution">
    <text evidence="7">The sequence shown here is derived from an EMBL/GenBank/DDBJ whole genome shotgun (WGS) entry which is preliminary data.</text>
</comment>
<dbReference type="InterPro" id="IPR011992">
    <property type="entry name" value="EF-hand-dom_pair"/>
</dbReference>
<dbReference type="SUPFAM" id="SSF47576">
    <property type="entry name" value="Calponin-homology domain, CH-domain"/>
    <property type="match status" value="1"/>
</dbReference>
<evidence type="ECO:0000256" key="3">
    <source>
        <dbReference type="ARBA" id="ARBA00023203"/>
    </source>
</evidence>
<keyword evidence="4" id="KW-0175">Coiled coil</keyword>
<accession>A0A5K1TVJ4</accession>
<reference evidence="7 8" key="1">
    <citation type="submission" date="2016-05" db="EMBL/GenBank/DDBJ databases">
        <title>First whole genome sequencing of Entamoeba histolytica HM1:IMSS-clone-6.</title>
        <authorList>
            <person name="Mukherjee Avik.K."/>
            <person name="Izumyama S."/>
            <person name="Nakada-Tsukui K."/>
            <person name="Nozaki T."/>
        </authorList>
    </citation>
    <scope>NUCLEOTIDE SEQUENCE [LARGE SCALE GENOMIC DNA]</scope>
    <source>
        <strain evidence="7 8">HM1:IMSS clone 6</strain>
    </source>
</reference>
<organism evidence="7 8">
    <name type="scientific">Entamoeba histolytica</name>
    <dbReference type="NCBI Taxonomy" id="5759"/>
    <lineage>
        <taxon>Eukaryota</taxon>
        <taxon>Amoebozoa</taxon>
        <taxon>Evosea</taxon>
        <taxon>Archamoebae</taxon>
        <taxon>Mastigamoebida</taxon>
        <taxon>Entamoebidae</taxon>
        <taxon>Entamoeba</taxon>
    </lineage>
</organism>
<dbReference type="CDD" id="cd21215">
    <property type="entry name" value="CH_SpAIN1-like_rpt1"/>
    <property type="match status" value="1"/>
</dbReference>
<dbReference type="InterPro" id="IPR036872">
    <property type="entry name" value="CH_dom_sf"/>
</dbReference>